<proteinExistence type="predicted"/>
<organism evidence="1 2">
    <name type="scientific">Streptomyces hintoniae</name>
    <dbReference type="NCBI Taxonomy" id="3075521"/>
    <lineage>
        <taxon>Bacteria</taxon>
        <taxon>Bacillati</taxon>
        <taxon>Actinomycetota</taxon>
        <taxon>Actinomycetes</taxon>
        <taxon>Kitasatosporales</taxon>
        <taxon>Streptomycetaceae</taxon>
        <taxon>Streptomyces</taxon>
    </lineage>
</organism>
<gene>
    <name evidence="1" type="ORF">RM863_25095</name>
</gene>
<dbReference type="EMBL" id="JAVRFF010000030">
    <property type="protein sequence ID" value="MDT0475408.1"/>
    <property type="molecule type" value="Genomic_DNA"/>
</dbReference>
<comment type="caution">
    <text evidence="1">The sequence shown here is derived from an EMBL/GenBank/DDBJ whole genome shotgun (WGS) entry which is preliminary data.</text>
</comment>
<keyword evidence="2" id="KW-1185">Reference proteome</keyword>
<dbReference type="Proteomes" id="UP001180489">
    <property type="component" value="Unassembled WGS sequence"/>
</dbReference>
<protein>
    <submittedName>
        <fullName evidence="1">Uncharacterized protein</fullName>
    </submittedName>
</protein>
<evidence type="ECO:0000313" key="1">
    <source>
        <dbReference type="EMBL" id="MDT0475408.1"/>
    </source>
</evidence>
<accession>A0ABU2UQM7</accession>
<evidence type="ECO:0000313" key="2">
    <source>
        <dbReference type="Proteomes" id="UP001180489"/>
    </source>
</evidence>
<reference evidence="1" key="1">
    <citation type="submission" date="2024-05" db="EMBL/GenBank/DDBJ databases">
        <title>30 novel species of actinomycetes from the DSMZ collection.</title>
        <authorList>
            <person name="Nouioui I."/>
        </authorList>
    </citation>
    <scope>NUCLEOTIDE SEQUENCE</scope>
    <source>
        <strain evidence="1">DSM 41014</strain>
    </source>
</reference>
<sequence>MDLKVKGVRKGSRRLELTLRERHYTYTSFGFMRQAQLTREGVTVTLDTPSWKKEGGGPVRYGKVEGESDATDLAIALILEEVDKNCLTTSGALLSLPGRLLFGGRYRDEGTPE</sequence>
<name>A0ABU2UQM7_9ACTN</name>
<dbReference type="RefSeq" id="WP_311636450.1">
    <property type="nucleotide sequence ID" value="NZ_JAVRFF010000030.1"/>
</dbReference>